<feature type="region of interest" description="Disordered" evidence="1">
    <location>
        <begin position="20"/>
        <end position="54"/>
    </location>
</feature>
<protein>
    <submittedName>
        <fullName evidence="2">Uncharacterized protein</fullName>
    </submittedName>
</protein>
<proteinExistence type="predicted"/>
<feature type="compositionally biased region" description="Basic and acidic residues" evidence="1">
    <location>
        <begin position="24"/>
        <end position="35"/>
    </location>
</feature>
<accession>A0ABN8IEI5</accession>
<gene>
    <name evidence="2" type="ORF">IPOD504_LOCUS9263</name>
</gene>
<dbReference type="EMBL" id="OW152834">
    <property type="protein sequence ID" value="CAH2055981.1"/>
    <property type="molecule type" value="Genomic_DNA"/>
</dbReference>
<keyword evidence="3" id="KW-1185">Reference proteome</keyword>
<evidence type="ECO:0000256" key="1">
    <source>
        <dbReference type="SAM" id="MobiDB-lite"/>
    </source>
</evidence>
<evidence type="ECO:0000313" key="3">
    <source>
        <dbReference type="Proteomes" id="UP000837857"/>
    </source>
</evidence>
<sequence>MVAKLGRVSWGADAAKTRQFAVRSADKRDREKWSDPRGGTAINKEEKGGHADNPVCHWDYARRPVFE</sequence>
<name>A0ABN8IEI5_9NEOP</name>
<reference evidence="2" key="1">
    <citation type="submission" date="2022-03" db="EMBL/GenBank/DDBJ databases">
        <authorList>
            <person name="Martin H S."/>
        </authorList>
    </citation>
    <scope>NUCLEOTIDE SEQUENCE</scope>
</reference>
<dbReference type="Proteomes" id="UP000837857">
    <property type="component" value="Chromosome 22"/>
</dbReference>
<evidence type="ECO:0000313" key="2">
    <source>
        <dbReference type="EMBL" id="CAH2055981.1"/>
    </source>
</evidence>
<feature type="non-terminal residue" evidence="2">
    <location>
        <position position="67"/>
    </location>
</feature>
<organism evidence="2 3">
    <name type="scientific">Iphiclides podalirius</name>
    <name type="common">scarce swallowtail</name>
    <dbReference type="NCBI Taxonomy" id="110791"/>
    <lineage>
        <taxon>Eukaryota</taxon>
        <taxon>Metazoa</taxon>
        <taxon>Ecdysozoa</taxon>
        <taxon>Arthropoda</taxon>
        <taxon>Hexapoda</taxon>
        <taxon>Insecta</taxon>
        <taxon>Pterygota</taxon>
        <taxon>Neoptera</taxon>
        <taxon>Endopterygota</taxon>
        <taxon>Lepidoptera</taxon>
        <taxon>Glossata</taxon>
        <taxon>Ditrysia</taxon>
        <taxon>Papilionoidea</taxon>
        <taxon>Papilionidae</taxon>
        <taxon>Papilioninae</taxon>
        <taxon>Iphiclides</taxon>
    </lineage>
</organism>